<evidence type="ECO:0000313" key="7">
    <source>
        <dbReference type="Proteomes" id="UP000249577"/>
    </source>
</evidence>
<dbReference type="PROSITE" id="PS51078">
    <property type="entry name" value="ICLR_ED"/>
    <property type="match status" value="1"/>
</dbReference>
<sequence length="252" mass="27333">MDDLGGALKPLSLLERVAAMEHPVTLADMAAGSDVPRPTLHRWLNALVTAGLLERSPDGRRYEIAPRASRLAFAILANQPGSTRRHDLLRKAVAAVGESCNLTVLEGTEVTYIDRVEAMWPLRITFQRGSRVPAHCSASGKLFLALMPPAKRDAVLRDLSYERFTDNTIESPEALLEELAAVRKQRYALDREEYLAGLVCLAVPVMQRIGRSPACVAALAMQAPVSRISCEAMIGKLPALQAAAQALAATLE</sequence>
<dbReference type="InterPro" id="IPR029016">
    <property type="entry name" value="GAF-like_dom_sf"/>
</dbReference>
<evidence type="ECO:0000256" key="3">
    <source>
        <dbReference type="ARBA" id="ARBA00023163"/>
    </source>
</evidence>
<dbReference type="InterPro" id="IPR050707">
    <property type="entry name" value="HTH_MetabolicPath_Reg"/>
</dbReference>
<evidence type="ECO:0000313" key="6">
    <source>
        <dbReference type="EMBL" id="PZQ16117.1"/>
    </source>
</evidence>
<keyword evidence="1" id="KW-0805">Transcription regulation</keyword>
<comment type="caution">
    <text evidence="6">The sequence shown here is derived from an EMBL/GenBank/DDBJ whole genome shotgun (WGS) entry which is preliminary data.</text>
</comment>
<dbReference type="PANTHER" id="PTHR30136:SF24">
    <property type="entry name" value="HTH-TYPE TRANSCRIPTIONAL REPRESSOR ALLR"/>
    <property type="match status" value="1"/>
</dbReference>
<dbReference type="SUPFAM" id="SSF46785">
    <property type="entry name" value="Winged helix' DNA-binding domain"/>
    <property type="match status" value="1"/>
</dbReference>
<accession>A0A2W5M8K7</accession>
<dbReference type="Gene3D" id="1.10.10.10">
    <property type="entry name" value="Winged helix-like DNA-binding domain superfamily/Winged helix DNA-binding domain"/>
    <property type="match status" value="1"/>
</dbReference>
<keyword evidence="3" id="KW-0804">Transcription</keyword>
<dbReference type="GO" id="GO:0003677">
    <property type="term" value="F:DNA binding"/>
    <property type="evidence" value="ECO:0007669"/>
    <property type="project" value="UniProtKB-KW"/>
</dbReference>
<evidence type="ECO:0000256" key="2">
    <source>
        <dbReference type="ARBA" id="ARBA00023125"/>
    </source>
</evidence>
<keyword evidence="2" id="KW-0238">DNA-binding</keyword>
<reference evidence="6 7" key="1">
    <citation type="submission" date="2017-08" db="EMBL/GenBank/DDBJ databases">
        <title>Infants hospitalized years apart are colonized by the same room-sourced microbial strains.</title>
        <authorList>
            <person name="Brooks B."/>
            <person name="Olm M.R."/>
            <person name="Firek B.A."/>
            <person name="Baker R."/>
            <person name="Thomas B.C."/>
            <person name="Morowitz M.J."/>
            <person name="Banfield J.F."/>
        </authorList>
    </citation>
    <scope>NUCLEOTIDE SEQUENCE [LARGE SCALE GENOMIC DNA]</scope>
    <source>
        <strain evidence="6">S2_005_003_R2_43</strain>
    </source>
</reference>
<dbReference type="Pfam" id="PF09339">
    <property type="entry name" value="HTH_IclR"/>
    <property type="match status" value="1"/>
</dbReference>
<dbReference type="EMBL" id="QFPN01000004">
    <property type="protein sequence ID" value="PZQ16117.1"/>
    <property type="molecule type" value="Genomic_DNA"/>
</dbReference>
<dbReference type="InterPro" id="IPR014757">
    <property type="entry name" value="Tscrpt_reg_IclR_C"/>
</dbReference>
<dbReference type="SUPFAM" id="SSF55781">
    <property type="entry name" value="GAF domain-like"/>
    <property type="match status" value="1"/>
</dbReference>
<name>A0A2W5M8K7_ANCNO</name>
<proteinExistence type="predicted"/>
<dbReference type="InterPro" id="IPR036390">
    <property type="entry name" value="WH_DNA-bd_sf"/>
</dbReference>
<dbReference type="PROSITE" id="PS51077">
    <property type="entry name" value="HTH_ICLR"/>
    <property type="match status" value="1"/>
</dbReference>
<dbReference type="AlphaFoldDB" id="A0A2W5M8K7"/>
<evidence type="ECO:0000259" key="5">
    <source>
        <dbReference type="PROSITE" id="PS51078"/>
    </source>
</evidence>
<dbReference type="Pfam" id="PF01614">
    <property type="entry name" value="IclR_C"/>
    <property type="match status" value="1"/>
</dbReference>
<protein>
    <submittedName>
        <fullName evidence="6">IclR family transcriptional regulator</fullName>
    </submittedName>
</protein>
<dbReference type="GO" id="GO:0003700">
    <property type="term" value="F:DNA-binding transcription factor activity"/>
    <property type="evidence" value="ECO:0007669"/>
    <property type="project" value="TreeGrafter"/>
</dbReference>
<gene>
    <name evidence="6" type="ORF">DI565_10005</name>
</gene>
<dbReference type="InterPro" id="IPR005471">
    <property type="entry name" value="Tscrpt_reg_IclR_N"/>
</dbReference>
<dbReference type="InterPro" id="IPR036388">
    <property type="entry name" value="WH-like_DNA-bd_sf"/>
</dbReference>
<feature type="domain" description="IclR-ED" evidence="5">
    <location>
        <begin position="67"/>
        <end position="252"/>
    </location>
</feature>
<feature type="domain" description="HTH iclR-type" evidence="4">
    <location>
        <begin position="4"/>
        <end position="66"/>
    </location>
</feature>
<dbReference type="GO" id="GO:0045892">
    <property type="term" value="P:negative regulation of DNA-templated transcription"/>
    <property type="evidence" value="ECO:0007669"/>
    <property type="project" value="TreeGrafter"/>
</dbReference>
<dbReference type="Gene3D" id="3.30.450.40">
    <property type="match status" value="1"/>
</dbReference>
<organism evidence="6 7">
    <name type="scientific">Ancylobacter novellus</name>
    <name type="common">Thiobacillus novellus</name>
    <dbReference type="NCBI Taxonomy" id="921"/>
    <lineage>
        <taxon>Bacteria</taxon>
        <taxon>Pseudomonadati</taxon>
        <taxon>Pseudomonadota</taxon>
        <taxon>Alphaproteobacteria</taxon>
        <taxon>Hyphomicrobiales</taxon>
        <taxon>Xanthobacteraceae</taxon>
        <taxon>Ancylobacter</taxon>
    </lineage>
</organism>
<dbReference type="Proteomes" id="UP000249577">
    <property type="component" value="Unassembled WGS sequence"/>
</dbReference>
<evidence type="ECO:0000256" key="1">
    <source>
        <dbReference type="ARBA" id="ARBA00023015"/>
    </source>
</evidence>
<dbReference type="PANTHER" id="PTHR30136">
    <property type="entry name" value="HELIX-TURN-HELIX TRANSCRIPTIONAL REGULATOR, ICLR FAMILY"/>
    <property type="match status" value="1"/>
</dbReference>
<evidence type="ECO:0000259" key="4">
    <source>
        <dbReference type="PROSITE" id="PS51077"/>
    </source>
</evidence>